<dbReference type="EMBL" id="FCON02000458">
    <property type="protein sequence ID" value="SAL88627.1"/>
    <property type="molecule type" value="Genomic_DNA"/>
</dbReference>
<dbReference type="PROSITE" id="PS51898">
    <property type="entry name" value="TYR_RECOMBINASE"/>
    <property type="match status" value="1"/>
</dbReference>
<evidence type="ECO:0000256" key="4">
    <source>
        <dbReference type="ARBA" id="ARBA00023172"/>
    </source>
</evidence>
<dbReference type="InterPro" id="IPR050090">
    <property type="entry name" value="Tyrosine_recombinase_XerCD"/>
</dbReference>
<keyword evidence="2" id="KW-0229">DNA integration</keyword>
<feature type="domain" description="Core-binding (CB)" evidence="7">
    <location>
        <begin position="5"/>
        <end position="98"/>
    </location>
</feature>
<feature type="domain" description="Tyr recombinase" evidence="6">
    <location>
        <begin position="122"/>
        <end position="307"/>
    </location>
</feature>
<dbReference type="Gene3D" id="1.10.443.10">
    <property type="entry name" value="Intergrase catalytic core"/>
    <property type="match status" value="1"/>
</dbReference>
<dbReference type="AlphaFoldDB" id="A0A158L5G3"/>
<keyword evidence="3 5" id="KW-0238">DNA-binding</keyword>
<dbReference type="InterPro" id="IPR013762">
    <property type="entry name" value="Integrase-like_cat_sf"/>
</dbReference>
<dbReference type="InterPro" id="IPR044068">
    <property type="entry name" value="CB"/>
</dbReference>
<dbReference type="PROSITE" id="PS51900">
    <property type="entry name" value="CB"/>
    <property type="match status" value="1"/>
</dbReference>
<evidence type="ECO:0000259" key="7">
    <source>
        <dbReference type="PROSITE" id="PS51900"/>
    </source>
</evidence>
<dbReference type="Gene3D" id="1.10.150.130">
    <property type="match status" value="1"/>
</dbReference>
<evidence type="ECO:0000256" key="2">
    <source>
        <dbReference type="ARBA" id="ARBA00022908"/>
    </source>
</evidence>
<dbReference type="InterPro" id="IPR011010">
    <property type="entry name" value="DNA_brk_join_enz"/>
</dbReference>
<protein>
    <submittedName>
        <fullName evidence="8">Integrase domain-containing protein</fullName>
    </submittedName>
</protein>
<dbReference type="InterPro" id="IPR002104">
    <property type="entry name" value="Integrase_catalytic"/>
</dbReference>
<evidence type="ECO:0000256" key="5">
    <source>
        <dbReference type="PROSITE-ProRule" id="PRU01248"/>
    </source>
</evidence>
<dbReference type="Pfam" id="PF00589">
    <property type="entry name" value="Phage_integrase"/>
    <property type="match status" value="1"/>
</dbReference>
<dbReference type="OrthoDB" id="5415821at2"/>
<evidence type="ECO:0000256" key="3">
    <source>
        <dbReference type="ARBA" id="ARBA00023125"/>
    </source>
</evidence>
<keyword evidence="1" id="KW-0159">Chromosome partition</keyword>
<proteinExistence type="predicted"/>
<evidence type="ECO:0000313" key="9">
    <source>
        <dbReference type="Proteomes" id="UP000054770"/>
    </source>
</evidence>
<dbReference type="Proteomes" id="UP000054770">
    <property type="component" value="Unassembled WGS sequence"/>
</dbReference>
<evidence type="ECO:0000313" key="8">
    <source>
        <dbReference type="EMBL" id="SAL88627.1"/>
    </source>
</evidence>
<dbReference type="GO" id="GO:0006310">
    <property type="term" value="P:DNA recombination"/>
    <property type="evidence" value="ECO:0007669"/>
    <property type="project" value="UniProtKB-KW"/>
</dbReference>
<dbReference type="GO" id="GO:0007059">
    <property type="term" value="P:chromosome segregation"/>
    <property type="evidence" value="ECO:0007669"/>
    <property type="project" value="UniProtKB-KW"/>
</dbReference>
<keyword evidence="9" id="KW-1185">Reference proteome</keyword>
<gene>
    <name evidence="8" type="ORF">AWB68_08839</name>
</gene>
<organism evidence="8 9">
    <name type="scientific">Caballeronia choica</name>
    <dbReference type="NCBI Taxonomy" id="326476"/>
    <lineage>
        <taxon>Bacteria</taxon>
        <taxon>Pseudomonadati</taxon>
        <taxon>Pseudomonadota</taxon>
        <taxon>Betaproteobacteria</taxon>
        <taxon>Burkholderiales</taxon>
        <taxon>Burkholderiaceae</taxon>
        <taxon>Caballeronia</taxon>
    </lineage>
</organism>
<dbReference type="PANTHER" id="PTHR30349:SF81">
    <property type="entry name" value="TYROSINE RECOMBINASE XERC"/>
    <property type="match status" value="1"/>
</dbReference>
<evidence type="ECO:0000256" key="1">
    <source>
        <dbReference type="ARBA" id="ARBA00022829"/>
    </source>
</evidence>
<reference evidence="8" key="1">
    <citation type="submission" date="2016-01" db="EMBL/GenBank/DDBJ databases">
        <authorList>
            <person name="Peeters C."/>
        </authorList>
    </citation>
    <scope>NUCLEOTIDE SEQUENCE [LARGE SCALE GENOMIC DNA]</scope>
    <source>
        <strain evidence="8">LMG 22940</strain>
    </source>
</reference>
<accession>A0A158L5G3</accession>
<name>A0A158L5G3_9BURK</name>
<dbReference type="GO" id="GO:0003677">
    <property type="term" value="F:DNA binding"/>
    <property type="evidence" value="ECO:0007669"/>
    <property type="project" value="UniProtKB-UniRule"/>
</dbReference>
<comment type="caution">
    <text evidence="8">The sequence shown here is derived from an EMBL/GenBank/DDBJ whole genome shotgun (WGS) entry which is preliminary data.</text>
</comment>
<evidence type="ECO:0000259" key="6">
    <source>
        <dbReference type="PROSITE" id="PS51898"/>
    </source>
</evidence>
<dbReference type="CDD" id="cd01182">
    <property type="entry name" value="INT_RitC_C_like"/>
    <property type="match status" value="1"/>
</dbReference>
<dbReference type="RefSeq" id="WP_087650459.1">
    <property type="nucleotide sequence ID" value="NZ_FCON02000458.1"/>
</dbReference>
<keyword evidence="4" id="KW-0233">DNA recombination</keyword>
<dbReference type="GO" id="GO:0015074">
    <property type="term" value="P:DNA integration"/>
    <property type="evidence" value="ECO:0007669"/>
    <property type="project" value="UniProtKB-KW"/>
</dbReference>
<dbReference type="PANTHER" id="PTHR30349">
    <property type="entry name" value="PHAGE INTEGRASE-RELATED"/>
    <property type="match status" value="1"/>
</dbReference>
<dbReference type="InterPro" id="IPR004107">
    <property type="entry name" value="Integrase_SAM-like_N"/>
</dbReference>
<sequence length="332" mass="37715">MKSNTRFSTLLQAFFTQRLMQQKQVSSHTVESYRDTFRLLLKFIQTRRHKQPASLLFEDIDAPVICAFLDDLEKQRGISARSRNVRLAAIRSFFRYAAFEVPSRSDQIQRALAIPTKRYTRTQVGFLTRPEVDALLAAPDTRTWSGRRDHALLLTSVQTGMRLSEMTGLKRQDVTLGTGAHVRVAGKGRKARCIPLTEQTRAIVKNWLQETAKADSDIVFPNARGGRLSSDGVSYILAKQIETARKTCPSLRKKRVTFHQLRHTSAMEMLRAGFDGTMIALWLGHESPETTQIYLDADLELKKKMLEKTTPYDGKPGIYRPDDQLLAFLNGL</sequence>
<dbReference type="SUPFAM" id="SSF56349">
    <property type="entry name" value="DNA breaking-rejoining enzymes"/>
    <property type="match status" value="1"/>
</dbReference>
<dbReference type="InterPro" id="IPR010998">
    <property type="entry name" value="Integrase_recombinase_N"/>
</dbReference>
<dbReference type="Pfam" id="PF02899">
    <property type="entry name" value="Phage_int_SAM_1"/>
    <property type="match status" value="1"/>
</dbReference>